<gene>
    <name evidence="1" type="ORF">CITCOLO1_LOCUS10744</name>
</gene>
<accession>A0ABP0YJI6</accession>
<name>A0ABP0YJI6_9ROSI</name>
<evidence type="ECO:0000313" key="1">
    <source>
        <dbReference type="EMBL" id="CAK9318772.1"/>
    </source>
</evidence>
<organism evidence="1 2">
    <name type="scientific">Citrullus colocynthis</name>
    <name type="common">colocynth</name>
    <dbReference type="NCBI Taxonomy" id="252529"/>
    <lineage>
        <taxon>Eukaryota</taxon>
        <taxon>Viridiplantae</taxon>
        <taxon>Streptophyta</taxon>
        <taxon>Embryophyta</taxon>
        <taxon>Tracheophyta</taxon>
        <taxon>Spermatophyta</taxon>
        <taxon>Magnoliopsida</taxon>
        <taxon>eudicotyledons</taxon>
        <taxon>Gunneridae</taxon>
        <taxon>Pentapetalae</taxon>
        <taxon>rosids</taxon>
        <taxon>fabids</taxon>
        <taxon>Cucurbitales</taxon>
        <taxon>Cucurbitaceae</taxon>
        <taxon>Benincaseae</taxon>
        <taxon>Citrullus</taxon>
    </lineage>
</organism>
<dbReference type="Proteomes" id="UP001642487">
    <property type="component" value="Chromosome 3"/>
</dbReference>
<keyword evidence="2" id="KW-1185">Reference proteome</keyword>
<evidence type="ECO:0000313" key="2">
    <source>
        <dbReference type="Proteomes" id="UP001642487"/>
    </source>
</evidence>
<proteinExistence type="predicted"/>
<dbReference type="EMBL" id="OZ021737">
    <property type="protein sequence ID" value="CAK9318772.1"/>
    <property type="molecule type" value="Genomic_DNA"/>
</dbReference>
<reference evidence="1 2" key="1">
    <citation type="submission" date="2024-03" db="EMBL/GenBank/DDBJ databases">
        <authorList>
            <person name="Gkanogiannis A."/>
            <person name="Becerra Lopez-Lavalle L."/>
        </authorList>
    </citation>
    <scope>NUCLEOTIDE SEQUENCE [LARGE SCALE GENOMIC DNA]</scope>
</reference>
<protein>
    <submittedName>
        <fullName evidence="1">Uncharacterized protein</fullName>
    </submittedName>
</protein>
<sequence length="68" mass="7560">MVTIFLYLCFPPFGNEAEISSLFLSGELNIFNNVQRFVHLPLTIENNSSTQKGLQCAGVDEAIWKPVG</sequence>